<dbReference type="GO" id="GO:0005737">
    <property type="term" value="C:cytoplasm"/>
    <property type="evidence" value="ECO:0007669"/>
    <property type="project" value="TreeGrafter"/>
</dbReference>
<dbReference type="GO" id="GO:0005634">
    <property type="term" value="C:nucleus"/>
    <property type="evidence" value="ECO:0007669"/>
    <property type="project" value="TreeGrafter"/>
</dbReference>
<dbReference type="Gene3D" id="3.10.20.90">
    <property type="entry name" value="Phosphatidylinositol 3-kinase Catalytic Subunit, Chain A, domain 1"/>
    <property type="match status" value="1"/>
</dbReference>
<evidence type="ECO:0000313" key="2">
    <source>
        <dbReference type="WBParaSite" id="TMUE_3000010965.1"/>
    </source>
</evidence>
<proteinExistence type="predicted"/>
<protein>
    <submittedName>
        <fullName evidence="2">UBX domain-containing protein</fullName>
    </submittedName>
</protein>
<name>A0A5S6QUQ7_TRIMR</name>
<evidence type="ECO:0000313" key="1">
    <source>
        <dbReference type="Proteomes" id="UP000046395"/>
    </source>
</evidence>
<dbReference type="WBParaSite" id="TMUE_3000010965.1">
    <property type="protein sequence ID" value="TMUE_3000010965.1"/>
    <property type="gene ID" value="WBGene00301118"/>
</dbReference>
<dbReference type="PANTHER" id="PTHR46467:SF1">
    <property type="entry name" value="TETHER CONTAINING UBX DOMAIN FOR GLUT4"/>
    <property type="match status" value="1"/>
</dbReference>
<sequence length="196" mass="22083">MADESVENLNTETNFDRKATVFPIDNQVLMDPDDEFYTVTTRDAIAIQKRLQEVSKLLSNPPLVSQSKLRDAEMERKRSSWKVTIIKVKLPQQWILQATFRSDEPVKNVHEFVRCCLANPDAPFTLVLLPGRTIVPSEEGLIEADAVLKPEILKMTTSSSAALTHSLQSLSGNQRFSPLTTLSCEEHKDAYSLPRL</sequence>
<dbReference type="PANTHER" id="PTHR46467">
    <property type="entry name" value="TETHER CONTAINING UBX DOMAIN FOR GLUT4"/>
    <property type="match status" value="1"/>
</dbReference>
<organism evidence="1 2">
    <name type="scientific">Trichuris muris</name>
    <name type="common">Mouse whipworm</name>
    <dbReference type="NCBI Taxonomy" id="70415"/>
    <lineage>
        <taxon>Eukaryota</taxon>
        <taxon>Metazoa</taxon>
        <taxon>Ecdysozoa</taxon>
        <taxon>Nematoda</taxon>
        <taxon>Enoplea</taxon>
        <taxon>Dorylaimia</taxon>
        <taxon>Trichinellida</taxon>
        <taxon>Trichuridae</taxon>
        <taxon>Trichuris</taxon>
    </lineage>
</organism>
<dbReference type="SUPFAM" id="SSF54236">
    <property type="entry name" value="Ubiquitin-like"/>
    <property type="match status" value="1"/>
</dbReference>
<reference evidence="2" key="1">
    <citation type="submission" date="2019-12" db="UniProtKB">
        <authorList>
            <consortium name="WormBaseParasite"/>
        </authorList>
    </citation>
    <scope>IDENTIFICATION</scope>
</reference>
<dbReference type="GO" id="GO:0006886">
    <property type="term" value="P:intracellular protein transport"/>
    <property type="evidence" value="ECO:0007669"/>
    <property type="project" value="TreeGrafter"/>
</dbReference>
<accession>A0A5S6QUQ7</accession>
<keyword evidence="1" id="KW-1185">Reference proteome</keyword>
<dbReference type="STRING" id="70415.A0A5S6QUQ7"/>
<dbReference type="GO" id="GO:0012506">
    <property type="term" value="C:vesicle membrane"/>
    <property type="evidence" value="ECO:0007669"/>
    <property type="project" value="TreeGrafter"/>
</dbReference>
<dbReference type="Proteomes" id="UP000046395">
    <property type="component" value="Unassembled WGS sequence"/>
</dbReference>
<dbReference type="AlphaFoldDB" id="A0A5S6QUQ7"/>
<dbReference type="InterPro" id="IPR029071">
    <property type="entry name" value="Ubiquitin-like_domsf"/>
</dbReference>